<dbReference type="HOGENOM" id="CLU_028087_0_0_1"/>
<reference evidence="3" key="1">
    <citation type="journal article" date="2006" name="Science">
        <title>Phytophthora genome sequences uncover evolutionary origins and mechanisms of pathogenesis.</title>
        <authorList>
            <person name="Tyler B.M."/>
            <person name="Tripathy S."/>
            <person name="Zhang X."/>
            <person name="Dehal P."/>
            <person name="Jiang R.H."/>
            <person name="Aerts A."/>
            <person name="Arredondo F.D."/>
            <person name="Baxter L."/>
            <person name="Bensasson D."/>
            <person name="Beynon J.L."/>
            <person name="Chapman J."/>
            <person name="Damasceno C.M."/>
            <person name="Dorrance A.E."/>
            <person name="Dou D."/>
            <person name="Dickerman A.W."/>
            <person name="Dubchak I.L."/>
            <person name="Garbelotto M."/>
            <person name="Gijzen M."/>
            <person name="Gordon S.G."/>
            <person name="Govers F."/>
            <person name="Grunwald N.J."/>
            <person name="Huang W."/>
            <person name="Ivors K.L."/>
            <person name="Jones R.W."/>
            <person name="Kamoun S."/>
            <person name="Krampis K."/>
            <person name="Lamour K.H."/>
            <person name="Lee M.K."/>
            <person name="McDonald W.H."/>
            <person name="Medina M."/>
            <person name="Meijer H.J."/>
            <person name="Nordberg E.K."/>
            <person name="Maclean D.J."/>
            <person name="Ospina-Giraldo M.D."/>
            <person name="Morris P.F."/>
            <person name="Phuntumart V."/>
            <person name="Putnam N.H."/>
            <person name="Rash S."/>
            <person name="Rose J.K."/>
            <person name="Sakihama Y."/>
            <person name="Salamov A.A."/>
            <person name="Savidor A."/>
            <person name="Scheuring C.F."/>
            <person name="Smith B.M."/>
            <person name="Sobral B.W."/>
            <person name="Terry A."/>
            <person name="Torto-Alalibo T.A."/>
            <person name="Win J."/>
            <person name="Xu Z."/>
            <person name="Zhang H."/>
            <person name="Grigoriev I.V."/>
            <person name="Rokhsar D.S."/>
            <person name="Boore J.L."/>
        </authorList>
    </citation>
    <scope>NUCLEOTIDE SEQUENCE [LARGE SCALE GENOMIC DNA]</scope>
    <source>
        <strain evidence="3">Pr102</strain>
    </source>
</reference>
<feature type="signal peptide" evidence="1">
    <location>
        <begin position="1"/>
        <end position="16"/>
    </location>
</feature>
<evidence type="ECO:0000256" key="1">
    <source>
        <dbReference type="SAM" id="SignalP"/>
    </source>
</evidence>
<keyword evidence="1" id="KW-0732">Signal</keyword>
<sequence length="545" mass="58069">MQLSAWFTFAATFVSAIILRAPSVLSWSQDGTQGPSATLADASSVHLRIMLYGKNMNIHGQSVFNVFAKPIVSANGSNVRYDGFATFIQGDSQFTYLLVDGAAYVVESLGNDTTSAVSQTVRCLSSIAPFDSIVSALNTLKVVPSTPRNEDGFECAGGTLLKTATPFGREDFTVCASGPSGFIAYGGNIKMSVEYLDYQLHKISTPKLSDGDTSCGVVSTPTSVTPSALALLTGDSISSDNSRKLKTSAGMASTCSCMITPRPCIFLHGLGNPNEEAELQDSPDKTNEKMGDIGDHAPCCSTIKYAVLNTVDYAWTNPTLQQKFCDHSLSMSDTSDLTSRTIQDTIVVTHSMGGLAMAGALANGVCSFGEDTLWVSLSAPMMGSMAVDYLQDICEGEINPFVKTLFSITGDCHMSPARLSTCYQNGRASSPELNAAYAAAQEAYRGNVSAAICSTSYNGVMSKFTISSVIGGTVIPHKSPENDGLIEFQSCLGGLSPSLFGDSYLYRFYAAELNHADTGFLTHDGVFKDSQKPFRWFECLFGSTD</sequence>
<dbReference type="EMBL" id="DS566058">
    <property type="status" value="NOT_ANNOTATED_CDS"/>
    <property type="molecule type" value="Genomic_DNA"/>
</dbReference>
<dbReference type="Proteomes" id="UP000005238">
    <property type="component" value="Unassembled WGS sequence"/>
</dbReference>
<dbReference type="EnsemblProtists" id="Phyra81571">
    <property type="protein sequence ID" value="Phyra81571"/>
    <property type="gene ID" value="Phyra81571"/>
</dbReference>
<reference evidence="2" key="2">
    <citation type="submission" date="2015-06" db="UniProtKB">
        <authorList>
            <consortium name="EnsemblProtists"/>
        </authorList>
    </citation>
    <scope>IDENTIFICATION</scope>
    <source>
        <strain evidence="2">Pr102</strain>
    </source>
</reference>
<dbReference type="PANTHER" id="PTHR22538">
    <property type="entry name" value="CILIA- AND FLAGELLA-ASSOCIATED PROTEIN 74"/>
    <property type="match status" value="1"/>
</dbReference>
<accession>H3GVY0</accession>
<dbReference type="eggNOG" id="ENOG502SI34">
    <property type="taxonomic scope" value="Eukaryota"/>
</dbReference>
<dbReference type="OMA" id="IEAESCE"/>
<dbReference type="Gene3D" id="3.40.50.1820">
    <property type="entry name" value="alpha/beta hydrolase"/>
    <property type="match status" value="1"/>
</dbReference>
<dbReference type="VEuPathDB" id="FungiDB:KRP23_9134"/>
<dbReference type="PANTHER" id="PTHR22538:SF1">
    <property type="entry name" value="VWFD DOMAIN-CONTAINING PROTEIN"/>
    <property type="match status" value="1"/>
</dbReference>
<protein>
    <recommendedName>
        <fullName evidence="4">GPI inositol-deacylase</fullName>
    </recommendedName>
</protein>
<feature type="chain" id="PRO_5003587854" description="GPI inositol-deacylase" evidence="1">
    <location>
        <begin position="17"/>
        <end position="545"/>
    </location>
</feature>
<evidence type="ECO:0000313" key="3">
    <source>
        <dbReference type="Proteomes" id="UP000005238"/>
    </source>
</evidence>
<keyword evidence="3" id="KW-1185">Reference proteome</keyword>
<evidence type="ECO:0008006" key="4">
    <source>
        <dbReference type="Google" id="ProtNLM"/>
    </source>
</evidence>
<dbReference type="STRING" id="164328.H3GVY0"/>
<organism evidence="2 3">
    <name type="scientific">Phytophthora ramorum</name>
    <name type="common">Sudden oak death agent</name>
    <dbReference type="NCBI Taxonomy" id="164328"/>
    <lineage>
        <taxon>Eukaryota</taxon>
        <taxon>Sar</taxon>
        <taxon>Stramenopiles</taxon>
        <taxon>Oomycota</taxon>
        <taxon>Peronosporomycetes</taxon>
        <taxon>Peronosporales</taxon>
        <taxon>Peronosporaceae</taxon>
        <taxon>Phytophthora</taxon>
    </lineage>
</organism>
<dbReference type="InParanoid" id="H3GVY0"/>
<dbReference type="AlphaFoldDB" id="H3GVY0"/>
<name>H3GVY0_PHYRM</name>
<evidence type="ECO:0000313" key="2">
    <source>
        <dbReference type="EnsemblProtists" id="Phyra81571"/>
    </source>
</evidence>
<dbReference type="InterPro" id="IPR029058">
    <property type="entry name" value="AB_hydrolase_fold"/>
</dbReference>
<proteinExistence type="predicted"/>